<keyword evidence="3" id="KW-1185">Reference proteome</keyword>
<feature type="region of interest" description="Disordered" evidence="1">
    <location>
        <begin position="128"/>
        <end position="159"/>
    </location>
</feature>
<accession>A0AAD7IKN2</accession>
<feature type="region of interest" description="Disordered" evidence="1">
    <location>
        <begin position="255"/>
        <end position="346"/>
    </location>
</feature>
<dbReference type="AlphaFoldDB" id="A0AAD7IKN2"/>
<dbReference type="Proteomes" id="UP001215280">
    <property type="component" value="Unassembled WGS sequence"/>
</dbReference>
<feature type="region of interest" description="Disordered" evidence="1">
    <location>
        <begin position="1"/>
        <end position="25"/>
    </location>
</feature>
<reference evidence="2" key="1">
    <citation type="submission" date="2023-03" db="EMBL/GenBank/DDBJ databases">
        <title>Massive genome expansion in bonnet fungi (Mycena s.s.) driven by repeated elements and novel gene families across ecological guilds.</title>
        <authorList>
            <consortium name="Lawrence Berkeley National Laboratory"/>
            <person name="Harder C.B."/>
            <person name="Miyauchi S."/>
            <person name="Viragh M."/>
            <person name="Kuo A."/>
            <person name="Thoen E."/>
            <person name="Andreopoulos B."/>
            <person name="Lu D."/>
            <person name="Skrede I."/>
            <person name="Drula E."/>
            <person name="Henrissat B."/>
            <person name="Morin E."/>
            <person name="Kohler A."/>
            <person name="Barry K."/>
            <person name="LaButti K."/>
            <person name="Morin E."/>
            <person name="Salamov A."/>
            <person name="Lipzen A."/>
            <person name="Mereny Z."/>
            <person name="Hegedus B."/>
            <person name="Baldrian P."/>
            <person name="Stursova M."/>
            <person name="Weitz H."/>
            <person name="Taylor A."/>
            <person name="Grigoriev I.V."/>
            <person name="Nagy L.G."/>
            <person name="Martin F."/>
            <person name="Kauserud H."/>
        </authorList>
    </citation>
    <scope>NUCLEOTIDE SEQUENCE</scope>
    <source>
        <strain evidence="2">CBHHK188m</strain>
    </source>
</reference>
<evidence type="ECO:0000313" key="3">
    <source>
        <dbReference type="Proteomes" id="UP001215280"/>
    </source>
</evidence>
<gene>
    <name evidence="2" type="ORF">DFH07DRAFT_16070</name>
</gene>
<dbReference type="EMBL" id="JARJLG010000103">
    <property type="protein sequence ID" value="KAJ7745416.1"/>
    <property type="molecule type" value="Genomic_DNA"/>
</dbReference>
<feature type="compositionally biased region" description="Low complexity" evidence="1">
    <location>
        <begin position="296"/>
        <end position="305"/>
    </location>
</feature>
<sequence length="510" mass="55657">MSGNVAPPKATPDRTPENALPNPPVDLSCVEPSTRFWFRELHLGDKFVNFISHTVGGPDPRNRSVQIMHVARITEDELAGRIQRVLDTMADQLPGSSYAVILSDSDSPEFLFGVLITTDAERRPRVIWTEGARSRRGDSNPSSPTTEPVNIPRGMPPPDSAPDRAGILYFWKTKLEGITLVVFDDPSQTPLVFISNTAQYGEAMLRIRHAIDEVQHGAPLPPGGHIYPISIRDANGLPLFVPAEWDVLDIDAEEKKHRAPTTPPPAPPPPPPPPPLPDPGSPPSAYSDDGHGSGGSSRSSSPSRSGSEDGWEDPHPNTSVPVLGTQGPRNLNWYSPAAPSRPPRLPAHSAWSAGPLNILESLIHASVPEFPSSRRIEPFTFLSYQHTNGAHCTDPIVYPALLHGYSRVLPRKCRRFPVRYSCPRLKCTIPSIPTDEMACVPTTMQRAGAQTKHAKQHPAPPSARDLPALLRRRHHVRESQHDALGAALGPDPRAGALEGGHRGRRPRRDI</sequence>
<name>A0AAD7IKN2_9AGAR</name>
<comment type="caution">
    <text evidence="2">The sequence shown here is derived from an EMBL/GenBank/DDBJ whole genome shotgun (WGS) entry which is preliminary data.</text>
</comment>
<feature type="region of interest" description="Disordered" evidence="1">
    <location>
        <begin position="476"/>
        <end position="510"/>
    </location>
</feature>
<feature type="compositionally biased region" description="Pro residues" evidence="1">
    <location>
        <begin position="261"/>
        <end position="282"/>
    </location>
</feature>
<feature type="compositionally biased region" description="Polar residues" evidence="1">
    <location>
        <begin position="139"/>
        <end position="148"/>
    </location>
</feature>
<evidence type="ECO:0000313" key="2">
    <source>
        <dbReference type="EMBL" id="KAJ7745416.1"/>
    </source>
</evidence>
<proteinExistence type="predicted"/>
<protein>
    <submittedName>
        <fullName evidence="2">Uncharacterized protein</fullName>
    </submittedName>
</protein>
<evidence type="ECO:0000256" key="1">
    <source>
        <dbReference type="SAM" id="MobiDB-lite"/>
    </source>
</evidence>
<organism evidence="2 3">
    <name type="scientific">Mycena maculata</name>
    <dbReference type="NCBI Taxonomy" id="230809"/>
    <lineage>
        <taxon>Eukaryota</taxon>
        <taxon>Fungi</taxon>
        <taxon>Dikarya</taxon>
        <taxon>Basidiomycota</taxon>
        <taxon>Agaricomycotina</taxon>
        <taxon>Agaricomycetes</taxon>
        <taxon>Agaricomycetidae</taxon>
        <taxon>Agaricales</taxon>
        <taxon>Marasmiineae</taxon>
        <taxon>Mycenaceae</taxon>
        <taxon>Mycena</taxon>
    </lineage>
</organism>